<sequence length="274" mass="29961">MSLSEANQQRLYRFGYGTKGVVYFLMGAFALATVIGVAYGPGGPEEIMLWLNKSHLGNFLLGILGTGLAAYSVYKVYSGLMDTRNEGINANGIANRLGWFINGIAYGGLSWTAFSLLFGVGLGDDPRKDAIGLVLMWEYGYLLITFVGAIIVGVGLFQMYLAVKGTHMDLLENGRFGHYEGAFYRNLGRFGIITISVVYLIMGYFLYRAAWTVDPEKFKGVGDSLTYLKTFGLRTVLLAVLGLGLLAYSAFMWAMVVYGREVQEKEQGAVAGAQ</sequence>
<gene>
    <name evidence="3" type="ORF">FUA23_12965</name>
</gene>
<keyword evidence="4" id="KW-1185">Reference proteome</keyword>
<feature type="transmembrane region" description="Helical" evidence="1">
    <location>
        <begin position="190"/>
        <end position="211"/>
    </location>
</feature>
<feature type="transmembrane region" description="Helical" evidence="1">
    <location>
        <begin position="97"/>
        <end position="119"/>
    </location>
</feature>
<dbReference type="Proteomes" id="UP000321907">
    <property type="component" value="Unassembled WGS sequence"/>
</dbReference>
<feature type="domain" description="DUF1206" evidence="2">
    <location>
        <begin position="97"/>
        <end position="164"/>
    </location>
</feature>
<evidence type="ECO:0000259" key="2">
    <source>
        <dbReference type="Pfam" id="PF06724"/>
    </source>
</evidence>
<evidence type="ECO:0000313" key="3">
    <source>
        <dbReference type="EMBL" id="TXF88757.1"/>
    </source>
</evidence>
<dbReference type="EMBL" id="VOXD01000019">
    <property type="protein sequence ID" value="TXF88757.1"/>
    <property type="molecule type" value="Genomic_DNA"/>
</dbReference>
<feature type="transmembrane region" description="Helical" evidence="1">
    <location>
        <begin position="21"/>
        <end position="39"/>
    </location>
</feature>
<dbReference type="AlphaFoldDB" id="A0A5C7FDG1"/>
<feature type="domain" description="DUF1206" evidence="2">
    <location>
        <begin position="191"/>
        <end position="258"/>
    </location>
</feature>
<feature type="transmembrane region" description="Helical" evidence="1">
    <location>
        <begin position="231"/>
        <end position="258"/>
    </location>
</feature>
<accession>A0A5C7FDG1</accession>
<feature type="domain" description="DUF1206" evidence="2">
    <location>
        <begin position="14"/>
        <end position="81"/>
    </location>
</feature>
<evidence type="ECO:0000256" key="1">
    <source>
        <dbReference type="SAM" id="Phobius"/>
    </source>
</evidence>
<protein>
    <submittedName>
        <fullName evidence="3">DUF1206 domain-containing protein</fullName>
    </submittedName>
</protein>
<reference evidence="3 4" key="1">
    <citation type="submission" date="2019-08" db="EMBL/GenBank/DDBJ databases">
        <title>Lewinella sp. strain SSH13 Genome sequencing and assembly.</title>
        <authorList>
            <person name="Kim I."/>
        </authorList>
    </citation>
    <scope>NUCLEOTIDE SEQUENCE [LARGE SCALE GENOMIC DNA]</scope>
    <source>
        <strain evidence="3 4">SSH13</strain>
    </source>
</reference>
<keyword evidence="1" id="KW-0472">Membrane</keyword>
<dbReference type="Pfam" id="PF06724">
    <property type="entry name" value="DUF1206"/>
    <property type="match status" value="3"/>
</dbReference>
<feature type="transmembrane region" description="Helical" evidence="1">
    <location>
        <begin position="59"/>
        <end position="77"/>
    </location>
</feature>
<evidence type="ECO:0000313" key="4">
    <source>
        <dbReference type="Proteomes" id="UP000321907"/>
    </source>
</evidence>
<dbReference type="InterPro" id="IPR009597">
    <property type="entry name" value="DUF1206"/>
</dbReference>
<keyword evidence="1" id="KW-0812">Transmembrane</keyword>
<feature type="transmembrane region" description="Helical" evidence="1">
    <location>
        <begin position="139"/>
        <end position="163"/>
    </location>
</feature>
<dbReference type="RefSeq" id="WP_147931174.1">
    <property type="nucleotide sequence ID" value="NZ_VOXD01000019.1"/>
</dbReference>
<name>A0A5C7FDG1_9BACT</name>
<comment type="caution">
    <text evidence="3">The sequence shown here is derived from an EMBL/GenBank/DDBJ whole genome shotgun (WGS) entry which is preliminary data.</text>
</comment>
<dbReference type="OrthoDB" id="5702018at2"/>
<keyword evidence="1" id="KW-1133">Transmembrane helix</keyword>
<proteinExistence type="predicted"/>
<organism evidence="3 4">
    <name type="scientific">Neolewinella aurantiaca</name>
    <dbReference type="NCBI Taxonomy" id="2602767"/>
    <lineage>
        <taxon>Bacteria</taxon>
        <taxon>Pseudomonadati</taxon>
        <taxon>Bacteroidota</taxon>
        <taxon>Saprospiria</taxon>
        <taxon>Saprospirales</taxon>
        <taxon>Lewinellaceae</taxon>
        <taxon>Neolewinella</taxon>
    </lineage>
</organism>